<keyword evidence="2" id="KW-1133">Transmembrane helix</keyword>
<evidence type="ECO:0000256" key="1">
    <source>
        <dbReference type="ARBA" id="ARBA00007033"/>
    </source>
</evidence>
<evidence type="ECO:0000313" key="4">
    <source>
        <dbReference type="EnsemblMetazoa" id="XP_038044773.1"/>
    </source>
</evidence>
<dbReference type="PANTHER" id="PTHR47032">
    <property type="entry name" value="UDP-D-XYLOSE:L-FUCOSE ALPHA-1,3-D-XYLOSYLTRANSFERASE-RELATED"/>
    <property type="match status" value="1"/>
</dbReference>
<dbReference type="OrthoDB" id="1712432at2759"/>
<keyword evidence="5" id="KW-1185">Reference proteome</keyword>
<reference evidence="4" key="1">
    <citation type="submission" date="2022-11" db="UniProtKB">
        <authorList>
            <consortium name="EnsemblMetazoa"/>
        </authorList>
    </citation>
    <scope>IDENTIFICATION</scope>
</reference>
<dbReference type="Pfam" id="PF03407">
    <property type="entry name" value="Nucleotid_trans"/>
    <property type="match status" value="1"/>
</dbReference>
<dbReference type="PANTHER" id="PTHR47032:SF1">
    <property type="entry name" value="UDP-D-XYLOSE:L-FUCOSE ALPHA-1,3-D-XYLOSYLTRANSFERASE-RELATED"/>
    <property type="match status" value="1"/>
</dbReference>
<dbReference type="AlphaFoldDB" id="A0A913YYY1"/>
<organism evidence="4 5">
    <name type="scientific">Patiria miniata</name>
    <name type="common">Bat star</name>
    <name type="synonym">Asterina miniata</name>
    <dbReference type="NCBI Taxonomy" id="46514"/>
    <lineage>
        <taxon>Eukaryota</taxon>
        <taxon>Metazoa</taxon>
        <taxon>Echinodermata</taxon>
        <taxon>Eleutherozoa</taxon>
        <taxon>Asterozoa</taxon>
        <taxon>Asteroidea</taxon>
        <taxon>Valvatacea</taxon>
        <taxon>Valvatida</taxon>
        <taxon>Asterinidae</taxon>
        <taxon>Patiria</taxon>
    </lineage>
</organism>
<dbReference type="RefSeq" id="XP_038044773.1">
    <property type="nucleotide sequence ID" value="XM_038188845.1"/>
</dbReference>
<keyword evidence="2" id="KW-0812">Transmembrane</keyword>
<evidence type="ECO:0000313" key="5">
    <source>
        <dbReference type="Proteomes" id="UP000887568"/>
    </source>
</evidence>
<comment type="similarity">
    <text evidence="1">Belongs to the glycosyltransferase 77 family.</text>
</comment>
<dbReference type="InterPro" id="IPR029044">
    <property type="entry name" value="Nucleotide-diphossugar_trans"/>
</dbReference>
<proteinExistence type="inferred from homology"/>
<accession>A0A913YYY1</accession>
<feature type="transmembrane region" description="Helical" evidence="2">
    <location>
        <begin position="7"/>
        <end position="25"/>
    </location>
</feature>
<dbReference type="GO" id="GO:0005794">
    <property type="term" value="C:Golgi apparatus"/>
    <property type="evidence" value="ECO:0007669"/>
    <property type="project" value="TreeGrafter"/>
</dbReference>
<protein>
    <recommendedName>
        <fullName evidence="3">Nucleotide-diphospho-sugar transferase domain-containing protein</fullName>
    </recommendedName>
</protein>
<keyword evidence="2" id="KW-0472">Membrane</keyword>
<dbReference type="EnsemblMetazoa" id="XM_038188845.1">
    <property type="protein sequence ID" value="XP_038044773.1"/>
    <property type="gene ID" value="LOC119719402"/>
</dbReference>
<dbReference type="Proteomes" id="UP000887568">
    <property type="component" value="Unplaced"/>
</dbReference>
<dbReference type="InterPro" id="IPR005069">
    <property type="entry name" value="Nucl-diP-sugar_transferase"/>
</dbReference>
<dbReference type="GO" id="GO:0016757">
    <property type="term" value="F:glycosyltransferase activity"/>
    <property type="evidence" value="ECO:0007669"/>
    <property type="project" value="TreeGrafter"/>
</dbReference>
<evidence type="ECO:0000256" key="2">
    <source>
        <dbReference type="SAM" id="Phobius"/>
    </source>
</evidence>
<name>A0A913YYY1_PATMI</name>
<dbReference type="GeneID" id="119719402"/>
<evidence type="ECO:0000259" key="3">
    <source>
        <dbReference type="Pfam" id="PF03407"/>
    </source>
</evidence>
<feature type="domain" description="Nucleotide-diphospho-sugar transferase" evidence="3">
    <location>
        <begin position="105"/>
        <end position="306"/>
    </location>
</feature>
<sequence>MASKHAYKLFFLMQSTVFLALLMYYCYTPHPTMSHHCKQQASIKAFDVVSLWRKKNARGPLSNCTFNDIMNRPGVVLLTTTNLGFLDMTINMLESIKKIGICVYTVIVAEDKNVYRYLRRRTEIDPAIHVEMTDSGEVQSDLVMSTDHHRYFSLLKKRQGYILSLLDQNLEVLFTDSDTFWFQDPLPYFQGDFDMSMMDPRSPYPTRTNKSHYCAGFAYFKPTTVTIQFVKKWITFMEGNDYMDQSVMNKLLRADQPVHVNIKPLDIKLFPPGPKFYEFLERNASYSAVVMHAASIHGHDAKVRRFKSSNMWLVNKTSDELVALEHSLNV</sequence>
<dbReference type="SUPFAM" id="SSF53448">
    <property type="entry name" value="Nucleotide-diphospho-sugar transferases"/>
    <property type="match status" value="1"/>
</dbReference>
<dbReference type="InterPro" id="IPR052636">
    <property type="entry name" value="UDP-D-xylose:L-fucose_XylT"/>
</dbReference>